<dbReference type="RefSeq" id="XP_022473356.1">
    <property type="nucleotide sequence ID" value="XM_022620202.1"/>
</dbReference>
<organism evidence="1 2">
    <name type="scientific">Colletotrichum orchidophilum</name>
    <dbReference type="NCBI Taxonomy" id="1209926"/>
    <lineage>
        <taxon>Eukaryota</taxon>
        <taxon>Fungi</taxon>
        <taxon>Dikarya</taxon>
        <taxon>Ascomycota</taxon>
        <taxon>Pezizomycotina</taxon>
        <taxon>Sordariomycetes</taxon>
        <taxon>Hypocreomycetidae</taxon>
        <taxon>Glomerellales</taxon>
        <taxon>Glomerellaceae</taxon>
        <taxon>Colletotrichum</taxon>
    </lineage>
</organism>
<protein>
    <submittedName>
        <fullName evidence="1">Uncharacterized protein</fullName>
    </submittedName>
</protein>
<accession>A0A1G4B4F8</accession>
<reference evidence="1 2" key="1">
    <citation type="submission" date="2016-09" db="EMBL/GenBank/DDBJ databases">
        <authorList>
            <person name="Capua I."/>
            <person name="De Benedictis P."/>
            <person name="Joannis T."/>
            <person name="Lombin L.H."/>
            <person name="Cattoli G."/>
        </authorList>
    </citation>
    <scope>NUCLEOTIDE SEQUENCE [LARGE SCALE GENOMIC DNA]</scope>
    <source>
        <strain evidence="1 2">IMI 309357</strain>
    </source>
</reference>
<dbReference type="AlphaFoldDB" id="A0A1G4B4F8"/>
<feature type="non-terminal residue" evidence="1">
    <location>
        <position position="1"/>
    </location>
</feature>
<comment type="caution">
    <text evidence="1">The sequence shown here is derived from an EMBL/GenBank/DDBJ whole genome shotgun (WGS) entry which is preliminary data.</text>
</comment>
<sequence length="131" mass="14868">CQLLTVCWIEVWPGWLTGLVGDTPSIRLRFPLPFPPRCFTTQIQEYRPPSPLLNQSVAAPELFYNHPIFLRHSSSQPSLRNRPLTSSLANTPLDLLKAYPCGQLPCPRFQGSPFSRLPFSNFSCWTSVHTL</sequence>
<dbReference type="GeneID" id="34561712"/>
<name>A0A1G4B4F8_9PEZI</name>
<proteinExistence type="predicted"/>
<dbReference type="Proteomes" id="UP000176998">
    <property type="component" value="Unassembled WGS sequence"/>
</dbReference>
<gene>
    <name evidence="1" type="ORF">CORC01_08572</name>
</gene>
<dbReference type="EMBL" id="MJBS01000073">
    <property type="protein sequence ID" value="OHE96195.1"/>
    <property type="molecule type" value="Genomic_DNA"/>
</dbReference>
<evidence type="ECO:0000313" key="2">
    <source>
        <dbReference type="Proteomes" id="UP000176998"/>
    </source>
</evidence>
<evidence type="ECO:0000313" key="1">
    <source>
        <dbReference type="EMBL" id="OHE96195.1"/>
    </source>
</evidence>
<keyword evidence="2" id="KW-1185">Reference proteome</keyword>